<accession>A0ABR7RIP2</accession>
<feature type="transmembrane region" description="Helical" evidence="4">
    <location>
        <begin position="150"/>
        <end position="169"/>
    </location>
</feature>
<comment type="caution">
    <text evidence="6">The sequence shown here is derived from an EMBL/GenBank/DDBJ whole genome shotgun (WGS) entry which is preliminary data.</text>
</comment>
<name>A0ABR7RIP2_9PROT</name>
<protein>
    <submittedName>
        <fullName evidence="6">MFS transporter</fullName>
    </submittedName>
</protein>
<dbReference type="PROSITE" id="PS50850">
    <property type="entry name" value="MFS"/>
    <property type="match status" value="1"/>
</dbReference>
<evidence type="ECO:0000259" key="5">
    <source>
        <dbReference type="PROSITE" id="PS50850"/>
    </source>
</evidence>
<evidence type="ECO:0000313" key="7">
    <source>
        <dbReference type="Proteomes" id="UP000626026"/>
    </source>
</evidence>
<feature type="transmembrane region" description="Helical" evidence="4">
    <location>
        <begin position="319"/>
        <end position="339"/>
    </location>
</feature>
<dbReference type="PANTHER" id="PTHR23534">
    <property type="entry name" value="MFS PERMEASE"/>
    <property type="match status" value="1"/>
</dbReference>
<feature type="transmembrane region" description="Helical" evidence="4">
    <location>
        <begin position="351"/>
        <end position="373"/>
    </location>
</feature>
<dbReference type="InterPro" id="IPR036259">
    <property type="entry name" value="MFS_trans_sf"/>
</dbReference>
<evidence type="ECO:0000256" key="1">
    <source>
        <dbReference type="ARBA" id="ARBA00022692"/>
    </source>
</evidence>
<dbReference type="Proteomes" id="UP000626026">
    <property type="component" value="Unassembled WGS sequence"/>
</dbReference>
<dbReference type="Pfam" id="PF07690">
    <property type="entry name" value="MFS_1"/>
    <property type="match status" value="1"/>
</dbReference>
<feature type="transmembrane region" description="Helical" evidence="4">
    <location>
        <begin position="379"/>
        <end position="397"/>
    </location>
</feature>
<feature type="transmembrane region" description="Helical" evidence="4">
    <location>
        <begin position="90"/>
        <end position="108"/>
    </location>
</feature>
<evidence type="ECO:0000313" key="6">
    <source>
        <dbReference type="EMBL" id="MBC9206002.1"/>
    </source>
</evidence>
<evidence type="ECO:0000256" key="3">
    <source>
        <dbReference type="ARBA" id="ARBA00023136"/>
    </source>
</evidence>
<feature type="transmembrane region" description="Helical" evidence="4">
    <location>
        <begin position="114"/>
        <end position="130"/>
    </location>
</feature>
<dbReference type="InterPro" id="IPR011701">
    <property type="entry name" value="MFS"/>
</dbReference>
<keyword evidence="3 4" id="KW-0472">Membrane</keyword>
<sequence>MTVESGADSAMMKRGADGAMMKRNVYLMFLCQALMQAATVGQTAMSALIGYSLAGDKALATLPLALQMASTMAASIPAGIIFARLGRKPGFVLGAICAGLGSLTFAAGIWQGSFLLYCLGALPAGIGFGISQHYRFAAAEVATPAYRPRAISLVMAGGVLSAIFGPELVKHSKDMFGPLLFLGTYLILAVLPVICITLLSFTRLPPAPPRPKVATPLRAILTRPSFLTAVIAGALAYGTMNLMMTATPLEMMLCGFGVTDSATVIQMHAVAMFAPGFFSGRLIGRFGARRVIVAGAGLNLACVAIAASGASFVQFGVSLMLLGLGWNFMFVGATNLLAESYRPEERVRAQAANDFIVFGTVACTAFASGAIHATAGWDTLILLLVPAMVLAVGALAFSRRRAVAAG</sequence>
<dbReference type="InterPro" id="IPR020846">
    <property type="entry name" value="MFS_dom"/>
</dbReference>
<dbReference type="PANTHER" id="PTHR23534:SF1">
    <property type="entry name" value="MAJOR FACILITATOR SUPERFAMILY PROTEIN"/>
    <property type="match status" value="1"/>
</dbReference>
<evidence type="ECO:0000256" key="4">
    <source>
        <dbReference type="SAM" id="Phobius"/>
    </source>
</evidence>
<dbReference type="RefSeq" id="WP_187783171.1">
    <property type="nucleotide sequence ID" value="NZ_JACTVA010000004.1"/>
</dbReference>
<feature type="transmembrane region" description="Helical" evidence="4">
    <location>
        <begin position="64"/>
        <end position="83"/>
    </location>
</feature>
<feature type="transmembrane region" description="Helical" evidence="4">
    <location>
        <begin position="175"/>
        <end position="199"/>
    </location>
</feature>
<dbReference type="SUPFAM" id="SSF103473">
    <property type="entry name" value="MFS general substrate transporter"/>
    <property type="match status" value="1"/>
</dbReference>
<feature type="transmembrane region" description="Helical" evidence="4">
    <location>
        <begin position="291"/>
        <end position="313"/>
    </location>
</feature>
<reference evidence="6 7" key="1">
    <citation type="journal article" date="2013" name="Int. J. Syst. Evol. Microbiol.">
        <title>Roseomonas aerophila sp. nov., isolated from air.</title>
        <authorList>
            <person name="Kim S.J."/>
            <person name="Weon H.Y."/>
            <person name="Ahn J.H."/>
            <person name="Hong S.B."/>
            <person name="Seok S.J."/>
            <person name="Whang K.S."/>
            <person name="Kwon S.W."/>
        </authorList>
    </citation>
    <scope>NUCLEOTIDE SEQUENCE [LARGE SCALE GENOMIC DNA]</scope>
    <source>
        <strain evidence="6 7">NBRC 108923</strain>
    </source>
</reference>
<keyword evidence="7" id="KW-1185">Reference proteome</keyword>
<proteinExistence type="predicted"/>
<dbReference type="EMBL" id="JACTVA010000004">
    <property type="protein sequence ID" value="MBC9206002.1"/>
    <property type="molecule type" value="Genomic_DNA"/>
</dbReference>
<feature type="domain" description="Major facilitator superfamily (MFS) profile" evidence="5">
    <location>
        <begin position="225"/>
        <end position="406"/>
    </location>
</feature>
<feature type="transmembrane region" description="Helical" evidence="4">
    <location>
        <begin position="264"/>
        <end position="284"/>
    </location>
</feature>
<gene>
    <name evidence="6" type="ORF">IBL26_04075</name>
</gene>
<feature type="transmembrane region" description="Helical" evidence="4">
    <location>
        <begin position="220"/>
        <end position="244"/>
    </location>
</feature>
<dbReference type="Gene3D" id="1.20.1250.20">
    <property type="entry name" value="MFS general substrate transporter like domains"/>
    <property type="match status" value="1"/>
</dbReference>
<keyword evidence="2 4" id="KW-1133">Transmembrane helix</keyword>
<organism evidence="6 7">
    <name type="scientific">Teichococcus aerophilus</name>
    <dbReference type="NCBI Taxonomy" id="1224513"/>
    <lineage>
        <taxon>Bacteria</taxon>
        <taxon>Pseudomonadati</taxon>
        <taxon>Pseudomonadota</taxon>
        <taxon>Alphaproteobacteria</taxon>
        <taxon>Acetobacterales</taxon>
        <taxon>Roseomonadaceae</taxon>
        <taxon>Roseomonas</taxon>
    </lineage>
</organism>
<keyword evidence="1 4" id="KW-0812">Transmembrane</keyword>
<evidence type="ECO:0000256" key="2">
    <source>
        <dbReference type="ARBA" id="ARBA00022989"/>
    </source>
</evidence>